<keyword evidence="5 7" id="KW-1133">Transmembrane helix</keyword>
<dbReference type="Pfam" id="PF03601">
    <property type="entry name" value="Cons_hypoth698"/>
    <property type="match status" value="1"/>
</dbReference>
<dbReference type="GeneID" id="17300234"/>
<reference evidence="9" key="3">
    <citation type="submission" date="2016-03" db="UniProtKB">
        <authorList>
            <consortium name="EnsemblProtists"/>
        </authorList>
    </citation>
    <scope>IDENTIFICATION</scope>
</reference>
<feature type="transmembrane region" description="Helical" evidence="7">
    <location>
        <begin position="223"/>
        <end position="244"/>
    </location>
</feature>
<keyword evidence="4 7" id="KW-0812">Transmembrane</keyword>
<evidence type="ECO:0000313" key="9">
    <source>
        <dbReference type="EnsemblProtists" id="EKX43605"/>
    </source>
</evidence>
<evidence type="ECO:0000256" key="4">
    <source>
        <dbReference type="ARBA" id="ARBA00022692"/>
    </source>
</evidence>
<name>L1J683_GUITC</name>
<comment type="subcellular location">
    <subcellularLocation>
        <location evidence="1">Cell membrane</location>
        <topology evidence="1">Multi-pass membrane protein</topology>
    </subcellularLocation>
</comment>
<dbReference type="GO" id="GO:0005886">
    <property type="term" value="C:plasma membrane"/>
    <property type="evidence" value="ECO:0007669"/>
    <property type="project" value="UniProtKB-SubCell"/>
</dbReference>
<gene>
    <name evidence="8" type="ORF">GUITHDRAFT_87705</name>
</gene>
<reference evidence="10" key="2">
    <citation type="submission" date="2012-11" db="EMBL/GenBank/DDBJ databases">
        <authorList>
            <person name="Kuo A."/>
            <person name="Curtis B.A."/>
            <person name="Tanifuji G."/>
            <person name="Burki F."/>
            <person name="Gruber A."/>
            <person name="Irimia M."/>
            <person name="Maruyama S."/>
            <person name="Arias M.C."/>
            <person name="Ball S.G."/>
            <person name="Gile G.H."/>
            <person name="Hirakawa Y."/>
            <person name="Hopkins J.F."/>
            <person name="Rensing S.A."/>
            <person name="Schmutz J."/>
            <person name="Symeonidi A."/>
            <person name="Elias M."/>
            <person name="Eveleigh R.J."/>
            <person name="Herman E.K."/>
            <person name="Klute M.J."/>
            <person name="Nakayama T."/>
            <person name="Obornik M."/>
            <person name="Reyes-Prieto A."/>
            <person name="Armbrust E.V."/>
            <person name="Aves S.J."/>
            <person name="Beiko R.G."/>
            <person name="Coutinho P."/>
            <person name="Dacks J.B."/>
            <person name="Durnford D.G."/>
            <person name="Fast N.M."/>
            <person name="Green B.R."/>
            <person name="Grisdale C."/>
            <person name="Hempe F."/>
            <person name="Henrissat B."/>
            <person name="Hoppner M.P."/>
            <person name="Ishida K.-I."/>
            <person name="Kim E."/>
            <person name="Koreny L."/>
            <person name="Kroth P.G."/>
            <person name="Liu Y."/>
            <person name="Malik S.-B."/>
            <person name="Maier U.G."/>
            <person name="McRose D."/>
            <person name="Mock T."/>
            <person name="Neilson J.A."/>
            <person name="Onodera N.T."/>
            <person name="Poole A.M."/>
            <person name="Pritham E.J."/>
            <person name="Richards T.A."/>
            <person name="Rocap G."/>
            <person name="Roy S.W."/>
            <person name="Sarai C."/>
            <person name="Schaack S."/>
            <person name="Shirato S."/>
            <person name="Slamovits C.H."/>
            <person name="Spencer D.F."/>
            <person name="Suzuki S."/>
            <person name="Worden A.Z."/>
            <person name="Zauner S."/>
            <person name="Barry K."/>
            <person name="Bell C."/>
            <person name="Bharti A.K."/>
            <person name="Crow J.A."/>
            <person name="Grimwood J."/>
            <person name="Kramer R."/>
            <person name="Lindquist E."/>
            <person name="Lucas S."/>
            <person name="Salamov A."/>
            <person name="McFadden G.I."/>
            <person name="Lane C.E."/>
            <person name="Keeling P.J."/>
            <person name="Gray M.W."/>
            <person name="Grigoriev I.V."/>
            <person name="Archibald J.M."/>
        </authorList>
    </citation>
    <scope>NUCLEOTIDE SEQUENCE</scope>
    <source>
        <strain evidence="10">CCMP2712</strain>
    </source>
</reference>
<feature type="transmembrane region" description="Helical" evidence="7">
    <location>
        <begin position="341"/>
        <end position="363"/>
    </location>
</feature>
<dbReference type="AlphaFoldDB" id="L1J683"/>
<evidence type="ECO:0000256" key="1">
    <source>
        <dbReference type="ARBA" id="ARBA00004651"/>
    </source>
</evidence>
<feature type="transmembrane region" description="Helical" evidence="7">
    <location>
        <begin position="158"/>
        <end position="179"/>
    </location>
</feature>
<keyword evidence="10" id="KW-1185">Reference proteome</keyword>
<evidence type="ECO:0000313" key="10">
    <source>
        <dbReference type="Proteomes" id="UP000011087"/>
    </source>
</evidence>
<evidence type="ECO:0008006" key="11">
    <source>
        <dbReference type="Google" id="ProtNLM"/>
    </source>
</evidence>
<feature type="transmembrane region" description="Helical" evidence="7">
    <location>
        <begin position="265"/>
        <end position="283"/>
    </location>
</feature>
<feature type="transmembrane region" description="Helical" evidence="7">
    <location>
        <begin position="131"/>
        <end position="152"/>
    </location>
</feature>
<evidence type="ECO:0000256" key="6">
    <source>
        <dbReference type="ARBA" id="ARBA00023136"/>
    </source>
</evidence>
<evidence type="ECO:0000256" key="7">
    <source>
        <dbReference type="SAM" id="Phobius"/>
    </source>
</evidence>
<keyword evidence="3" id="KW-1003">Cell membrane</keyword>
<dbReference type="OMA" id="PGIHFAS"/>
<keyword evidence="6 7" id="KW-0472">Membrane</keyword>
<sequence length="383" mass="40083">MLPGVASAAALSSLSYVIADKAGVQLLALQGITGAASPISGIPVAILLGLGLKNFVLSQEQVKLIDPGLKLSTSLILRTGIVCIGAKLSAMDILTLGSAGIPAVVASITTGLLFIPWLGKKMGLPPHMSSLIAAGTSICGVTAISALAPVIKANQQDVSFAVANVVMFGTLGMLMWPYLSHSIFLIPEQVGIFLGLAVHDTSQVMGAALTYKQLFNDDLVFRIAAVTKLTRNIFLAAAIPFLALQLNAGGADRAKFWSWSTMKKSIPGFVLAFLFVACLRSIGDHTIAEGGRAYGLLNKEEWTRFHSAVSTFGGHYCLGVAMAAVGLGTSLSVLKGVGYRAFLVGFAGSAAVSFTAFSSVMLLTKFGLINPHSPKDERDELKR</sequence>
<feature type="transmembrane region" description="Helical" evidence="7">
    <location>
        <begin position="35"/>
        <end position="55"/>
    </location>
</feature>
<dbReference type="PANTHER" id="PTHR30106:SF2">
    <property type="entry name" value="UPF0324 INNER MEMBRANE PROTEIN YEIH"/>
    <property type="match status" value="1"/>
</dbReference>
<feature type="transmembrane region" description="Helical" evidence="7">
    <location>
        <begin position="100"/>
        <end position="119"/>
    </location>
</feature>
<dbReference type="PANTHER" id="PTHR30106">
    <property type="entry name" value="INNER MEMBRANE PROTEIN YEIH-RELATED"/>
    <property type="match status" value="1"/>
</dbReference>
<comment type="similarity">
    <text evidence="2">Belongs to the UPF0324 family.</text>
</comment>
<dbReference type="RefSeq" id="XP_005830585.1">
    <property type="nucleotide sequence ID" value="XM_005830528.1"/>
</dbReference>
<dbReference type="InterPro" id="IPR018383">
    <property type="entry name" value="UPF0324_pro"/>
</dbReference>
<dbReference type="EMBL" id="JH993009">
    <property type="protein sequence ID" value="EKX43605.1"/>
    <property type="molecule type" value="Genomic_DNA"/>
</dbReference>
<accession>L1J683</accession>
<dbReference type="PaxDb" id="55529-EKX43605"/>
<evidence type="ECO:0000256" key="5">
    <source>
        <dbReference type="ARBA" id="ARBA00022989"/>
    </source>
</evidence>
<proteinExistence type="inferred from homology"/>
<evidence type="ECO:0000256" key="3">
    <source>
        <dbReference type="ARBA" id="ARBA00022475"/>
    </source>
</evidence>
<organism evidence="8">
    <name type="scientific">Guillardia theta (strain CCMP2712)</name>
    <name type="common">Cryptophyte</name>
    <dbReference type="NCBI Taxonomy" id="905079"/>
    <lineage>
        <taxon>Eukaryota</taxon>
        <taxon>Cryptophyceae</taxon>
        <taxon>Pyrenomonadales</taxon>
        <taxon>Geminigeraceae</taxon>
        <taxon>Guillardia</taxon>
    </lineage>
</organism>
<dbReference type="OrthoDB" id="2134320at2759"/>
<evidence type="ECO:0000256" key="2">
    <source>
        <dbReference type="ARBA" id="ARBA00007977"/>
    </source>
</evidence>
<reference evidence="8 10" key="1">
    <citation type="journal article" date="2012" name="Nature">
        <title>Algal genomes reveal evolutionary mosaicism and the fate of nucleomorphs.</title>
        <authorList>
            <consortium name="DOE Joint Genome Institute"/>
            <person name="Curtis B.A."/>
            <person name="Tanifuji G."/>
            <person name="Burki F."/>
            <person name="Gruber A."/>
            <person name="Irimia M."/>
            <person name="Maruyama S."/>
            <person name="Arias M.C."/>
            <person name="Ball S.G."/>
            <person name="Gile G.H."/>
            <person name="Hirakawa Y."/>
            <person name="Hopkins J.F."/>
            <person name="Kuo A."/>
            <person name="Rensing S.A."/>
            <person name="Schmutz J."/>
            <person name="Symeonidi A."/>
            <person name="Elias M."/>
            <person name="Eveleigh R.J."/>
            <person name="Herman E.K."/>
            <person name="Klute M.J."/>
            <person name="Nakayama T."/>
            <person name="Obornik M."/>
            <person name="Reyes-Prieto A."/>
            <person name="Armbrust E.V."/>
            <person name="Aves S.J."/>
            <person name="Beiko R.G."/>
            <person name="Coutinho P."/>
            <person name="Dacks J.B."/>
            <person name="Durnford D.G."/>
            <person name="Fast N.M."/>
            <person name="Green B.R."/>
            <person name="Grisdale C.J."/>
            <person name="Hempel F."/>
            <person name="Henrissat B."/>
            <person name="Hoppner M.P."/>
            <person name="Ishida K."/>
            <person name="Kim E."/>
            <person name="Koreny L."/>
            <person name="Kroth P.G."/>
            <person name="Liu Y."/>
            <person name="Malik S.B."/>
            <person name="Maier U.G."/>
            <person name="McRose D."/>
            <person name="Mock T."/>
            <person name="Neilson J.A."/>
            <person name="Onodera N.T."/>
            <person name="Poole A.M."/>
            <person name="Pritham E.J."/>
            <person name="Richards T.A."/>
            <person name="Rocap G."/>
            <person name="Roy S.W."/>
            <person name="Sarai C."/>
            <person name="Schaack S."/>
            <person name="Shirato S."/>
            <person name="Slamovits C.H."/>
            <person name="Spencer D.F."/>
            <person name="Suzuki S."/>
            <person name="Worden A.Z."/>
            <person name="Zauner S."/>
            <person name="Barry K."/>
            <person name="Bell C."/>
            <person name="Bharti A.K."/>
            <person name="Crow J.A."/>
            <person name="Grimwood J."/>
            <person name="Kramer R."/>
            <person name="Lindquist E."/>
            <person name="Lucas S."/>
            <person name="Salamov A."/>
            <person name="McFadden G.I."/>
            <person name="Lane C.E."/>
            <person name="Keeling P.J."/>
            <person name="Gray M.W."/>
            <person name="Grigoriev I.V."/>
            <person name="Archibald J.M."/>
        </authorList>
    </citation>
    <scope>NUCLEOTIDE SEQUENCE</scope>
    <source>
        <strain evidence="8 10">CCMP2712</strain>
    </source>
</reference>
<dbReference type="Proteomes" id="UP000011087">
    <property type="component" value="Unassembled WGS sequence"/>
</dbReference>
<protein>
    <recommendedName>
        <fullName evidence="11">Sulfate exporter family transporter</fullName>
    </recommendedName>
</protein>
<evidence type="ECO:0000313" key="8">
    <source>
        <dbReference type="EMBL" id="EKX43605.1"/>
    </source>
</evidence>
<dbReference type="KEGG" id="gtt:GUITHDRAFT_87705"/>
<dbReference type="eggNOG" id="ENOG502RXXQ">
    <property type="taxonomic scope" value="Eukaryota"/>
</dbReference>
<dbReference type="EnsemblProtists" id="EKX43605">
    <property type="protein sequence ID" value="EKX43605"/>
    <property type="gene ID" value="GUITHDRAFT_87705"/>
</dbReference>
<feature type="transmembrane region" description="Helical" evidence="7">
    <location>
        <begin position="313"/>
        <end position="334"/>
    </location>
</feature>
<dbReference type="HOGENOM" id="CLU_033541_1_2_1"/>